<organism evidence="5 6">
    <name type="scientific">Tenacibaculum polynesiense</name>
    <dbReference type="NCBI Taxonomy" id="3137857"/>
    <lineage>
        <taxon>Bacteria</taxon>
        <taxon>Pseudomonadati</taxon>
        <taxon>Bacteroidota</taxon>
        <taxon>Flavobacteriia</taxon>
        <taxon>Flavobacteriales</taxon>
        <taxon>Flavobacteriaceae</taxon>
        <taxon>Tenacibaculum</taxon>
    </lineage>
</organism>
<dbReference type="SUPFAM" id="SSF51215">
    <property type="entry name" value="Regulatory protein AraC"/>
    <property type="match status" value="1"/>
</dbReference>
<dbReference type="PANTHER" id="PTHR43280:SF2">
    <property type="entry name" value="HTH-TYPE TRANSCRIPTIONAL REGULATOR EXSA"/>
    <property type="match status" value="1"/>
</dbReference>
<evidence type="ECO:0000259" key="4">
    <source>
        <dbReference type="PROSITE" id="PS01124"/>
    </source>
</evidence>
<evidence type="ECO:0000256" key="1">
    <source>
        <dbReference type="ARBA" id="ARBA00023015"/>
    </source>
</evidence>
<keyword evidence="2" id="KW-0238">DNA-binding</keyword>
<dbReference type="PROSITE" id="PS01124">
    <property type="entry name" value="HTH_ARAC_FAMILY_2"/>
    <property type="match status" value="1"/>
</dbReference>
<evidence type="ECO:0000313" key="5">
    <source>
        <dbReference type="EMBL" id="CAL2103819.1"/>
    </source>
</evidence>
<dbReference type="RefSeq" id="WP_348718234.1">
    <property type="nucleotide sequence ID" value="NZ_CAXJIO010000014.1"/>
</dbReference>
<reference evidence="5 6" key="1">
    <citation type="submission" date="2024-05" db="EMBL/GenBank/DDBJ databases">
        <authorList>
            <person name="Duchaud E."/>
        </authorList>
    </citation>
    <scope>NUCLEOTIDE SEQUENCE [LARGE SCALE GENOMIC DNA]</scope>
    <source>
        <strain evidence="5">Ena-SAMPLE-TAB-13-05-2024-13:56:06:370-140308</strain>
    </source>
</reference>
<proteinExistence type="predicted"/>
<evidence type="ECO:0000256" key="2">
    <source>
        <dbReference type="ARBA" id="ARBA00023125"/>
    </source>
</evidence>
<dbReference type="InterPro" id="IPR018060">
    <property type="entry name" value="HTH_AraC"/>
</dbReference>
<gene>
    <name evidence="5" type="ORF">T190423A01A_50067</name>
</gene>
<dbReference type="InterPro" id="IPR037923">
    <property type="entry name" value="HTH-like"/>
</dbReference>
<sequence length="266" mass="31076">MSLDTALKLKPNTFLGTTNKKFHLDFCDVSIVNYTKPVSEEWHSHEDIHLSLILQGGNLESRKKEDRQVTPGKIMAYNRGEIHRNRFTAFPSKNLNLELKEDFFTKNELSFHHLNTSSTYQTEAYLELIKIYNELLITDIYTTDTIQASLTSLFTPTPISSHKPVWVDQLKEIIEDRYSEFVSLEELSQILNVHPVTISKYFKKYFQESLGGYMRKVKVQRALHYLFHTQMPITEIAYASGFSDHSHMTRVFRLYLGSNPKNIRKF</sequence>
<keyword evidence="3" id="KW-0804">Transcription</keyword>
<dbReference type="Gene3D" id="1.10.10.60">
    <property type="entry name" value="Homeodomain-like"/>
    <property type="match status" value="2"/>
</dbReference>
<evidence type="ECO:0000256" key="3">
    <source>
        <dbReference type="ARBA" id="ARBA00023163"/>
    </source>
</evidence>
<dbReference type="SUPFAM" id="SSF46689">
    <property type="entry name" value="Homeodomain-like"/>
    <property type="match status" value="1"/>
</dbReference>
<dbReference type="InterPro" id="IPR009057">
    <property type="entry name" value="Homeodomain-like_sf"/>
</dbReference>
<dbReference type="Proteomes" id="UP001497527">
    <property type="component" value="Unassembled WGS sequence"/>
</dbReference>
<evidence type="ECO:0000313" key="6">
    <source>
        <dbReference type="Proteomes" id="UP001497527"/>
    </source>
</evidence>
<dbReference type="Pfam" id="PF12833">
    <property type="entry name" value="HTH_18"/>
    <property type="match status" value="1"/>
</dbReference>
<dbReference type="SMART" id="SM00342">
    <property type="entry name" value="HTH_ARAC"/>
    <property type="match status" value="1"/>
</dbReference>
<feature type="domain" description="HTH araC/xylS-type" evidence="4">
    <location>
        <begin position="168"/>
        <end position="266"/>
    </location>
</feature>
<comment type="caution">
    <text evidence="5">The sequence shown here is derived from an EMBL/GenBank/DDBJ whole genome shotgun (WGS) entry which is preliminary data.</text>
</comment>
<protein>
    <submittedName>
        <fullName evidence="5">AraC family transcriptional regulator</fullName>
    </submittedName>
</protein>
<dbReference type="EMBL" id="CAXJIO010000014">
    <property type="protein sequence ID" value="CAL2103819.1"/>
    <property type="molecule type" value="Genomic_DNA"/>
</dbReference>
<accession>A0ABP1F5D3</accession>
<keyword evidence="1" id="KW-0805">Transcription regulation</keyword>
<keyword evidence="6" id="KW-1185">Reference proteome</keyword>
<dbReference type="PANTHER" id="PTHR43280">
    <property type="entry name" value="ARAC-FAMILY TRANSCRIPTIONAL REGULATOR"/>
    <property type="match status" value="1"/>
</dbReference>
<name>A0ABP1F5D3_9FLAO</name>